<evidence type="ECO:0000259" key="1">
    <source>
        <dbReference type="Pfam" id="PF01909"/>
    </source>
</evidence>
<keyword evidence="3" id="KW-1185">Reference proteome</keyword>
<dbReference type="GO" id="GO:0016779">
    <property type="term" value="F:nucleotidyltransferase activity"/>
    <property type="evidence" value="ECO:0007669"/>
    <property type="project" value="InterPro"/>
</dbReference>
<dbReference type="InterPro" id="IPR027417">
    <property type="entry name" value="P-loop_NTPase"/>
</dbReference>
<gene>
    <name evidence="2" type="ORF">H1D33_12840</name>
</gene>
<evidence type="ECO:0000313" key="3">
    <source>
        <dbReference type="Proteomes" id="UP000510844"/>
    </source>
</evidence>
<proteinExistence type="predicted"/>
<dbReference type="AlphaFoldDB" id="A0A7L6BCI7"/>
<dbReference type="SUPFAM" id="SSF81301">
    <property type="entry name" value="Nucleotidyltransferase"/>
    <property type="match status" value="1"/>
</dbReference>
<name>A0A7L6BCI7_9ACTN</name>
<dbReference type="InterPro" id="IPR002934">
    <property type="entry name" value="Polymerase_NTP_transf_dom"/>
</dbReference>
<dbReference type="Gene3D" id="3.40.50.300">
    <property type="entry name" value="P-loop containing nucleotide triphosphate hydrolases"/>
    <property type="match status" value="1"/>
</dbReference>
<reference evidence="3" key="1">
    <citation type="submission" date="2020-07" db="EMBL/GenBank/DDBJ databases">
        <title>A new Micromonospora strain with potent antibiotic activity isolated from the microbiome of a mid-Atlantic deep-sea sponge.</title>
        <authorList>
            <person name="Back C.R."/>
            <person name="Stennett H.L."/>
            <person name="Williams S.E."/>
            <person name="Wang L."/>
            <person name="Ojeda Gomez J."/>
            <person name="Abdulle O.M."/>
            <person name="Duffy T."/>
            <person name="Hendry K.R."/>
            <person name="Powell D."/>
            <person name="Stach J.E."/>
            <person name="Essex-Lopresti A.E."/>
            <person name="Willis C.L."/>
            <person name="Curnow P."/>
            <person name="Race P.R."/>
        </authorList>
    </citation>
    <scope>NUCLEOTIDE SEQUENCE [LARGE SCALE GENOMIC DNA]</scope>
    <source>
        <strain evidence="3">28ISP2-46</strain>
    </source>
</reference>
<feature type="domain" description="Polymerase nucleotidyl transferase" evidence="1">
    <location>
        <begin position="414"/>
        <end position="440"/>
    </location>
</feature>
<dbReference type="Pfam" id="PF01909">
    <property type="entry name" value="NTP_transf_2"/>
    <property type="match status" value="1"/>
</dbReference>
<accession>A0A7L6BCI7</accession>
<evidence type="ECO:0000313" key="2">
    <source>
        <dbReference type="EMBL" id="QLQ39629.1"/>
    </source>
</evidence>
<dbReference type="SUPFAM" id="SSF52540">
    <property type="entry name" value="P-loop containing nucleoside triphosphate hydrolases"/>
    <property type="match status" value="1"/>
</dbReference>
<dbReference type="KEGG" id="mfeu:H1D33_12840"/>
<dbReference type="RefSeq" id="WP_181572013.1">
    <property type="nucleotide sequence ID" value="NZ_CP059322.2"/>
</dbReference>
<protein>
    <submittedName>
        <fullName evidence="2">Nucleotidyltransferase domain-containing protein</fullName>
    </submittedName>
</protein>
<dbReference type="Proteomes" id="UP000510844">
    <property type="component" value="Chromosome"/>
</dbReference>
<sequence>MNLAVTLNGADNVGKSTNAHWLASAMPGATVTGTIDRWDPRWAEVSRDDFSRWWFVDSTTDEHVDLVFRSYAARCQGGGRFALEDRGRPMLVATCAATAAVKDGTPIGEALAKVEDRARRYFPIDRRELHILIRHDLDPSVEAQQSLARDGAPASGRYAAYQRHLAEAIELQLQRGDYHRVIVRGDRPLLAVQREVREAVAELGAPITLLPPDRVHRLWVLAGMSESGKSTVGELLRTDHAVTRLKIGYLLRLAADRVGVTDPYQAWDELTEARMLSEEILRFAALNAGSQRISIESAHRFEATRHVRQIWGDRCEIVYLDASPAVRLGRTDESPDSMASRDLTKRSRGAERIATIADTVIDNTGSLLGLKRAVAELVHRASGDRHPPRRETPVPSALQNFLAAYTAELVDDETALVAVTGSLAYGDWQPGWSDVDVLVVRDTLPVRWLASRSLPRTGPDGAKVALSAFTTDETRTGRLPPRLLYALRQIAHDGRGLLYHRPGLVLHVLDRDADERAARGDLPLVVMTLRRLAARPDADVRALYKHVVLTMKIMLRADGIDLDDSDDVRQVFAGRHPAAHVDLPSVAEASRAGWRSDDQLTERIRCAASDLLAYDEALGRATPTQTRLWKDDGRQ</sequence>
<dbReference type="EMBL" id="CP059322">
    <property type="protein sequence ID" value="QLQ39629.1"/>
    <property type="molecule type" value="Genomic_DNA"/>
</dbReference>
<dbReference type="InterPro" id="IPR043519">
    <property type="entry name" value="NT_sf"/>
</dbReference>
<reference evidence="2 3" key="2">
    <citation type="journal article" date="2021" name="Mar. Drugs">
        <title>A New Micromonospora Strain with Antibiotic Activity Isolated from the Microbiome of a Mid-Atlantic Deep-Sea Sponge.</title>
        <authorList>
            <person name="Back C.R."/>
            <person name="Stennett H.L."/>
            <person name="Williams S.E."/>
            <person name="Wang L."/>
            <person name="Ojeda Gomez J."/>
            <person name="Abdulle O.M."/>
            <person name="Duffy T."/>
            <person name="Neal C."/>
            <person name="Mantell J."/>
            <person name="Jepson M.A."/>
            <person name="Hendry K.R."/>
            <person name="Powell D."/>
            <person name="Stach J.E.M."/>
            <person name="Essex-Lopresti A.E."/>
            <person name="Willis C.L."/>
            <person name="Curnow P."/>
            <person name="Race P.R."/>
        </authorList>
    </citation>
    <scope>NUCLEOTIDE SEQUENCE [LARGE SCALE GENOMIC DNA]</scope>
    <source>
        <strain evidence="2 3">28ISP2-46</strain>
    </source>
</reference>
<organism evidence="2 3">
    <name type="scientific">Micromonospora robiginosa</name>
    <dbReference type="NCBI Taxonomy" id="2749844"/>
    <lineage>
        <taxon>Bacteria</taxon>
        <taxon>Bacillati</taxon>
        <taxon>Actinomycetota</taxon>
        <taxon>Actinomycetes</taxon>
        <taxon>Micromonosporales</taxon>
        <taxon>Micromonosporaceae</taxon>
        <taxon>Micromonospora</taxon>
    </lineage>
</organism>